<keyword evidence="2" id="KW-1185">Reference proteome</keyword>
<gene>
    <name evidence="1" type="ORF">O3P69_020852</name>
</gene>
<evidence type="ECO:0000313" key="1">
    <source>
        <dbReference type="EMBL" id="KAK8389157.1"/>
    </source>
</evidence>
<sequence length="76" mass="8494">MEHLIARAVRFEDDSEQNQKLLCRKYLKGASTNTRKHTSASRDGDQLGFGGTIERRDADVIRERLALIGCSKNSGT</sequence>
<comment type="caution">
    <text evidence="1">The sequence shown here is derived from an EMBL/GenBank/DDBJ whole genome shotgun (WGS) entry which is preliminary data.</text>
</comment>
<protein>
    <submittedName>
        <fullName evidence="1">Uncharacterized protein</fullName>
    </submittedName>
</protein>
<evidence type="ECO:0000313" key="2">
    <source>
        <dbReference type="Proteomes" id="UP001487740"/>
    </source>
</evidence>
<dbReference type="Proteomes" id="UP001487740">
    <property type="component" value="Unassembled WGS sequence"/>
</dbReference>
<reference evidence="1 2" key="1">
    <citation type="submission" date="2023-03" db="EMBL/GenBank/DDBJ databases">
        <title>High-quality genome of Scylla paramamosain provides insights in environmental adaptation.</title>
        <authorList>
            <person name="Zhang L."/>
        </authorList>
    </citation>
    <scope>NUCLEOTIDE SEQUENCE [LARGE SCALE GENOMIC DNA]</scope>
    <source>
        <strain evidence="1">LZ_2023a</strain>
        <tissue evidence="1">Muscle</tissue>
    </source>
</reference>
<dbReference type="EMBL" id="JARAKH010000028">
    <property type="protein sequence ID" value="KAK8389157.1"/>
    <property type="molecule type" value="Genomic_DNA"/>
</dbReference>
<accession>A0AAW0TNS5</accession>
<dbReference type="AlphaFoldDB" id="A0AAW0TNS5"/>
<name>A0AAW0TNS5_SCYPA</name>
<organism evidence="1 2">
    <name type="scientific">Scylla paramamosain</name>
    <name type="common">Mud crab</name>
    <dbReference type="NCBI Taxonomy" id="85552"/>
    <lineage>
        <taxon>Eukaryota</taxon>
        <taxon>Metazoa</taxon>
        <taxon>Ecdysozoa</taxon>
        <taxon>Arthropoda</taxon>
        <taxon>Crustacea</taxon>
        <taxon>Multicrustacea</taxon>
        <taxon>Malacostraca</taxon>
        <taxon>Eumalacostraca</taxon>
        <taxon>Eucarida</taxon>
        <taxon>Decapoda</taxon>
        <taxon>Pleocyemata</taxon>
        <taxon>Brachyura</taxon>
        <taxon>Eubrachyura</taxon>
        <taxon>Portunoidea</taxon>
        <taxon>Portunidae</taxon>
        <taxon>Portuninae</taxon>
        <taxon>Scylla</taxon>
    </lineage>
</organism>
<proteinExistence type="predicted"/>